<dbReference type="Proteomes" id="UP001652504">
    <property type="component" value="Unassembled WGS sequence"/>
</dbReference>
<organism evidence="3 4">
    <name type="scientific">Fluctibacter corallii</name>
    <dbReference type="NCBI Taxonomy" id="2984329"/>
    <lineage>
        <taxon>Bacteria</taxon>
        <taxon>Pseudomonadati</taxon>
        <taxon>Pseudomonadota</taxon>
        <taxon>Gammaproteobacteria</taxon>
        <taxon>Alteromonadales</taxon>
        <taxon>Alteromonadaceae</taxon>
        <taxon>Fluctibacter</taxon>
    </lineage>
</organism>
<dbReference type="NCBIfam" id="NF041927">
    <property type="entry name" value="Xrt_dep_XDP1"/>
    <property type="match status" value="1"/>
</dbReference>
<dbReference type="Pfam" id="PF07589">
    <property type="entry name" value="PEP-CTERM"/>
    <property type="match status" value="1"/>
</dbReference>
<comment type="caution">
    <text evidence="3">The sequence shown here is derived from an EMBL/GenBank/DDBJ whole genome shotgun (WGS) entry which is preliminary data.</text>
</comment>
<gene>
    <name evidence="3" type="ORF">OE749_00605</name>
</gene>
<dbReference type="NCBIfam" id="TIGR02595">
    <property type="entry name" value="PEP_CTERM"/>
    <property type="match status" value="1"/>
</dbReference>
<feature type="signal peptide" evidence="1">
    <location>
        <begin position="1"/>
        <end position="20"/>
    </location>
</feature>
<dbReference type="InterPro" id="IPR013424">
    <property type="entry name" value="Ice-binding_C"/>
</dbReference>
<evidence type="ECO:0000256" key="1">
    <source>
        <dbReference type="SAM" id="SignalP"/>
    </source>
</evidence>
<evidence type="ECO:0000313" key="3">
    <source>
        <dbReference type="EMBL" id="MCV2883192.1"/>
    </source>
</evidence>
<feature type="domain" description="Ice-binding protein C-terminal" evidence="2">
    <location>
        <begin position="250"/>
        <end position="271"/>
    </location>
</feature>
<dbReference type="RefSeq" id="WP_263710396.1">
    <property type="nucleotide sequence ID" value="NZ_JAOWKX010000001.1"/>
</dbReference>
<dbReference type="EMBL" id="JAOWKX010000001">
    <property type="protein sequence ID" value="MCV2883192.1"/>
    <property type="molecule type" value="Genomic_DNA"/>
</dbReference>
<proteinExistence type="predicted"/>
<feature type="chain" id="PRO_5047529963" evidence="1">
    <location>
        <begin position="21"/>
        <end position="272"/>
    </location>
</feature>
<reference evidence="3 4" key="1">
    <citation type="submission" date="2022-10" db="EMBL/GenBank/DDBJ databases">
        <title>Aestuariibacter sp. AA17 isolated from Montipora capitata coral fragment.</title>
        <authorList>
            <person name="Emsley S.A."/>
            <person name="Pfannmuller K.M."/>
            <person name="Loughran R.M."/>
            <person name="Shlafstein M."/>
            <person name="Papke E."/>
            <person name="Saw J.H."/>
            <person name="Ushijima B."/>
            <person name="Videau P."/>
        </authorList>
    </citation>
    <scope>NUCLEOTIDE SEQUENCE [LARGE SCALE GENOMIC DNA]</scope>
    <source>
        <strain evidence="3 4">AA17</strain>
    </source>
</reference>
<accession>A0ABT3A4N1</accession>
<keyword evidence="1" id="KW-0732">Signal</keyword>
<protein>
    <submittedName>
        <fullName evidence="3">PEP-CTERM sorting domain-containing protein</fullName>
    </submittedName>
</protein>
<sequence>MLKQFALSAALLISASSALASTQTWDFANNSGNSLSYGNTSNNVGTGSYMSLTDDNIDLVVTGWSSTSSSGSCAPGDASCNRSHSGYDGGDPFLRRGELKLYSGGLGVINGDEGDDNPNHSFDSMYGSSRDFDAALLQFDEKVMLDEIDVDWIGNDSDISVLRYTGQKQNGSPFSTSDTWASLLTKGWEVVENISDMPLNGYYSVAESAESYYWLVGVYNPVFGGALSAGNDAFKLAAVTTTKTAPPPTSVPEPATLILMLAGLLGLRRLRA</sequence>
<name>A0ABT3A4N1_9ALTE</name>
<dbReference type="InterPro" id="IPR049672">
    <property type="entry name" value="Xrt_dep_XDP1"/>
</dbReference>
<evidence type="ECO:0000313" key="4">
    <source>
        <dbReference type="Proteomes" id="UP001652504"/>
    </source>
</evidence>
<keyword evidence="4" id="KW-1185">Reference proteome</keyword>
<evidence type="ECO:0000259" key="2">
    <source>
        <dbReference type="Pfam" id="PF07589"/>
    </source>
</evidence>